<reference evidence="1 2" key="1">
    <citation type="submission" date="2016-07" db="EMBL/GenBank/DDBJ databases">
        <title>Genome analysis of Sphingobacterium siyangense T12B17.</title>
        <authorList>
            <person name="Xu D."/>
            <person name="Su Y."/>
            <person name="Zheng S."/>
        </authorList>
    </citation>
    <scope>NUCLEOTIDE SEQUENCE [LARGE SCALE GENOMIC DNA]</scope>
    <source>
        <strain evidence="1 2">T12B17</strain>
    </source>
</reference>
<evidence type="ECO:0000313" key="2">
    <source>
        <dbReference type="Proteomes" id="UP000286402"/>
    </source>
</evidence>
<name>A0A420FG59_9SPHI</name>
<organism evidence="1 2">
    <name type="scientific">Sphingobacterium siyangense</name>
    <dbReference type="NCBI Taxonomy" id="459529"/>
    <lineage>
        <taxon>Bacteria</taxon>
        <taxon>Pseudomonadati</taxon>
        <taxon>Bacteroidota</taxon>
        <taxon>Sphingobacteriia</taxon>
        <taxon>Sphingobacteriales</taxon>
        <taxon>Sphingobacteriaceae</taxon>
        <taxon>Sphingobacterium</taxon>
    </lineage>
</organism>
<gene>
    <name evidence="1" type="ORF">BCY89_17395</name>
</gene>
<dbReference type="RefSeq" id="WP_120336148.1">
    <property type="nucleotide sequence ID" value="NZ_JBPFRJ010000004.1"/>
</dbReference>
<dbReference type="Proteomes" id="UP000286402">
    <property type="component" value="Unassembled WGS sequence"/>
</dbReference>
<proteinExistence type="predicted"/>
<dbReference type="EMBL" id="MCAQ01000028">
    <property type="protein sequence ID" value="RKF31924.1"/>
    <property type="molecule type" value="Genomic_DNA"/>
</dbReference>
<evidence type="ECO:0008006" key="3">
    <source>
        <dbReference type="Google" id="ProtNLM"/>
    </source>
</evidence>
<protein>
    <recommendedName>
        <fullName evidence="3">HTH cro/C1-type domain-containing protein</fullName>
    </recommendedName>
</protein>
<accession>A0A420FG59</accession>
<sequence length="162" mass="18400">MNTPLGAYLDELKINKSRLSNITGITTDRINALSHEATAIPYTDEVFPIIYVANYLSGIPEDKFNSTIDRIYPRKTKNLLINKLKGLSPAAQLFGNYTFQRKDVEIETNIPAGKISKYMNDKNKKAPIEEIIRFIDSIGLDLLETLKKYYGVIDVKSKTKRI</sequence>
<comment type="caution">
    <text evidence="1">The sequence shown here is derived from an EMBL/GenBank/DDBJ whole genome shotgun (WGS) entry which is preliminary data.</text>
</comment>
<dbReference type="AlphaFoldDB" id="A0A420FG59"/>
<keyword evidence="2" id="KW-1185">Reference proteome</keyword>
<evidence type="ECO:0000313" key="1">
    <source>
        <dbReference type="EMBL" id="RKF31924.1"/>
    </source>
</evidence>